<dbReference type="GO" id="GO:0000398">
    <property type="term" value="P:mRNA splicing, via spliceosome"/>
    <property type="evidence" value="ECO:0007669"/>
    <property type="project" value="UniProtKB-UniRule"/>
</dbReference>
<name>M1VHD9_CYAM1</name>
<proteinExistence type="inferred from homology"/>
<dbReference type="Pfam" id="PF03371">
    <property type="entry name" value="PRP38"/>
    <property type="match status" value="1"/>
</dbReference>
<dbReference type="EMBL" id="AP006492">
    <property type="protein sequence ID" value="BAM80273.1"/>
    <property type="molecule type" value="Genomic_DNA"/>
</dbReference>
<evidence type="ECO:0000313" key="9">
    <source>
        <dbReference type="EMBL" id="BAM80273.1"/>
    </source>
</evidence>
<keyword evidence="4 7" id="KW-0747">Spliceosome</keyword>
<comment type="function">
    <text evidence="7">Required for pre-mRNA splicing.</text>
</comment>
<dbReference type="KEGG" id="cme:CYME_CMJ144C"/>
<reference evidence="9 10" key="2">
    <citation type="journal article" date="2007" name="BMC Biol.">
        <title>A 100%-complete sequence reveals unusually simple genomic features in the hot-spring red alga Cyanidioschyzon merolae.</title>
        <authorList>
            <person name="Nozaki H."/>
            <person name="Takano H."/>
            <person name="Misumi O."/>
            <person name="Terasawa K."/>
            <person name="Matsuzaki M."/>
            <person name="Maruyama S."/>
            <person name="Nishida K."/>
            <person name="Yagisawa F."/>
            <person name="Yoshida Y."/>
            <person name="Fujiwara T."/>
            <person name="Takio S."/>
            <person name="Tamura K."/>
            <person name="Chung S.J."/>
            <person name="Nakamura S."/>
            <person name="Kuroiwa H."/>
            <person name="Tanaka K."/>
            <person name="Sato N."/>
            <person name="Kuroiwa T."/>
        </authorList>
    </citation>
    <scope>NUCLEOTIDE SEQUENCE [LARGE SCALE GENOMIC DNA]</scope>
    <source>
        <strain evidence="9 10">10D</strain>
    </source>
</reference>
<comment type="similarity">
    <text evidence="2 7">Belongs to the PRP38 family.</text>
</comment>
<evidence type="ECO:0000256" key="5">
    <source>
        <dbReference type="ARBA" id="ARBA00023187"/>
    </source>
</evidence>
<feature type="region of interest" description="Disordered" evidence="8">
    <location>
        <begin position="193"/>
        <end position="215"/>
    </location>
</feature>
<dbReference type="InterPro" id="IPR005037">
    <property type="entry name" value="PRP38"/>
</dbReference>
<dbReference type="Gramene" id="CMJ144CT">
    <property type="protein sequence ID" value="CMJ144CT"/>
    <property type="gene ID" value="CMJ144C"/>
</dbReference>
<evidence type="ECO:0000256" key="1">
    <source>
        <dbReference type="ARBA" id="ARBA00004123"/>
    </source>
</evidence>
<evidence type="ECO:0000256" key="2">
    <source>
        <dbReference type="ARBA" id="ARBA00006164"/>
    </source>
</evidence>
<dbReference type="GO" id="GO:0005681">
    <property type="term" value="C:spliceosomal complex"/>
    <property type="evidence" value="ECO:0007669"/>
    <property type="project" value="UniProtKB-KW"/>
</dbReference>
<dbReference type="GeneID" id="16993922"/>
<evidence type="ECO:0000256" key="6">
    <source>
        <dbReference type="ARBA" id="ARBA00023242"/>
    </source>
</evidence>
<protein>
    <recommendedName>
        <fullName evidence="7">Pre-mRNA-splicing factor 38</fullName>
    </recommendedName>
</protein>
<evidence type="ECO:0000256" key="3">
    <source>
        <dbReference type="ARBA" id="ARBA00022664"/>
    </source>
</evidence>
<dbReference type="RefSeq" id="XP_005534880.1">
    <property type="nucleotide sequence ID" value="XM_005534823.1"/>
</dbReference>
<gene>
    <name evidence="9" type="ORF">CYME_CMJ144C</name>
</gene>
<dbReference type="STRING" id="280699.M1VHD9"/>
<evidence type="ECO:0000256" key="8">
    <source>
        <dbReference type="SAM" id="MobiDB-lite"/>
    </source>
</evidence>
<dbReference type="HOGENOM" id="CLU_1284926_0_0_1"/>
<sequence length="215" mass="25107">MRALESTPLTGDVDWKSPLGSRSTWARLREQTRHCTFYRTYCFKASLKQLEEVTEEHVTYVGDCAALPPSPFLCVLLAYDCCSPSREEVAAHLDCSKNVYWRAIVATWIRWKESRAEQVYQLLDPLYRDYRPIKVRQKDNSYHNSYLDVFIDQLLRYRCALVSLEEPFVLDVIPFPHLPPRYELEARGVLPQREYAAPADDDDDDDAVSRPRLQQ</sequence>
<dbReference type="eggNOG" id="KOG2889">
    <property type="taxonomic scope" value="Eukaryota"/>
</dbReference>
<organism evidence="9 10">
    <name type="scientific">Cyanidioschyzon merolae (strain NIES-3377 / 10D)</name>
    <name type="common">Unicellular red alga</name>
    <dbReference type="NCBI Taxonomy" id="280699"/>
    <lineage>
        <taxon>Eukaryota</taxon>
        <taxon>Rhodophyta</taxon>
        <taxon>Bangiophyceae</taxon>
        <taxon>Cyanidiales</taxon>
        <taxon>Cyanidiaceae</taxon>
        <taxon>Cyanidioschyzon</taxon>
    </lineage>
</organism>
<evidence type="ECO:0000313" key="10">
    <source>
        <dbReference type="Proteomes" id="UP000007014"/>
    </source>
</evidence>
<keyword evidence="3 7" id="KW-0507">mRNA processing</keyword>
<keyword evidence="10" id="KW-1185">Reference proteome</keyword>
<reference evidence="9 10" key="1">
    <citation type="journal article" date="2004" name="Nature">
        <title>Genome sequence of the ultrasmall unicellular red alga Cyanidioschyzon merolae 10D.</title>
        <authorList>
            <person name="Matsuzaki M."/>
            <person name="Misumi O."/>
            <person name="Shin-i T."/>
            <person name="Maruyama S."/>
            <person name="Takahara M."/>
            <person name="Miyagishima S."/>
            <person name="Mori T."/>
            <person name="Nishida K."/>
            <person name="Yagisawa F."/>
            <person name="Nishida K."/>
            <person name="Yoshida Y."/>
            <person name="Nishimura Y."/>
            <person name="Nakao S."/>
            <person name="Kobayashi T."/>
            <person name="Momoyama Y."/>
            <person name="Higashiyama T."/>
            <person name="Minoda A."/>
            <person name="Sano M."/>
            <person name="Nomoto H."/>
            <person name="Oishi K."/>
            <person name="Hayashi H."/>
            <person name="Ohta F."/>
            <person name="Nishizaka S."/>
            <person name="Haga S."/>
            <person name="Miura S."/>
            <person name="Morishita T."/>
            <person name="Kabeya Y."/>
            <person name="Terasawa K."/>
            <person name="Suzuki Y."/>
            <person name="Ishii Y."/>
            <person name="Asakawa S."/>
            <person name="Takano H."/>
            <person name="Ohta N."/>
            <person name="Kuroiwa H."/>
            <person name="Tanaka K."/>
            <person name="Shimizu N."/>
            <person name="Sugano S."/>
            <person name="Sato N."/>
            <person name="Nozaki H."/>
            <person name="Ogasawara N."/>
            <person name="Kohara Y."/>
            <person name="Kuroiwa T."/>
        </authorList>
    </citation>
    <scope>NUCLEOTIDE SEQUENCE [LARGE SCALE GENOMIC DNA]</scope>
    <source>
        <strain evidence="9 10">10D</strain>
    </source>
</reference>
<accession>M1VHD9</accession>
<evidence type="ECO:0000256" key="4">
    <source>
        <dbReference type="ARBA" id="ARBA00022728"/>
    </source>
</evidence>
<dbReference type="OMA" id="CEQRSAP"/>
<dbReference type="AlphaFoldDB" id="M1VHD9"/>
<keyword evidence="6 7" id="KW-0539">Nucleus</keyword>
<keyword evidence="5 7" id="KW-0508">mRNA splicing</keyword>
<comment type="subcellular location">
    <subcellularLocation>
        <location evidence="1 7">Nucleus</location>
    </subcellularLocation>
</comment>
<evidence type="ECO:0000256" key="7">
    <source>
        <dbReference type="RuleBase" id="RU367025"/>
    </source>
</evidence>
<dbReference type="Proteomes" id="UP000007014">
    <property type="component" value="Chromosome 10"/>
</dbReference>
<dbReference type="OrthoDB" id="190958at2759"/>
<dbReference type="PANTHER" id="PTHR23142">
    <property type="entry name" value="PRE-MRNA-SPLICING FACTOR 38A-RELATED"/>
    <property type="match status" value="1"/>
</dbReference>